<evidence type="ECO:0000313" key="2">
    <source>
        <dbReference type="Proteomes" id="UP001234581"/>
    </source>
</evidence>
<sequence length="105" mass="11680">MAYLIPKSADDDFVIQRDHCRELLVFWCFGVYKITAMIANNSMHTIGAISTSIPSSGASHYLQFGEPLETKVCYRSIMSATRSRFIPLASASFRSSGGSGYRQFL</sequence>
<dbReference type="GeneID" id="83210181"/>
<protein>
    <submittedName>
        <fullName evidence="1">Uncharacterized protein</fullName>
    </submittedName>
</protein>
<dbReference type="Proteomes" id="UP001234581">
    <property type="component" value="Unassembled WGS sequence"/>
</dbReference>
<reference evidence="1 2" key="1">
    <citation type="submission" date="2023-03" db="EMBL/GenBank/DDBJ databases">
        <title>Genome sequence of Lichtheimia ornata CBS 291.66.</title>
        <authorList>
            <person name="Mohabir J.T."/>
            <person name="Shea T.P."/>
            <person name="Kurbessoian T."/>
            <person name="Berby B."/>
            <person name="Fontaine J."/>
            <person name="Livny J."/>
            <person name="Gnirke A."/>
            <person name="Stajich J.E."/>
            <person name="Cuomo C.A."/>
        </authorList>
    </citation>
    <scope>NUCLEOTIDE SEQUENCE [LARGE SCALE GENOMIC DNA]</scope>
    <source>
        <strain evidence="1">CBS 291.66</strain>
    </source>
</reference>
<evidence type="ECO:0000313" key="1">
    <source>
        <dbReference type="EMBL" id="KAJ8661499.1"/>
    </source>
</evidence>
<dbReference type="EMBL" id="JARTCD010000008">
    <property type="protein sequence ID" value="KAJ8661499.1"/>
    <property type="molecule type" value="Genomic_DNA"/>
</dbReference>
<gene>
    <name evidence="1" type="ORF">O0I10_002765</name>
</gene>
<accession>A0AAD7V9L9</accession>
<comment type="caution">
    <text evidence="1">The sequence shown here is derived from an EMBL/GenBank/DDBJ whole genome shotgun (WGS) entry which is preliminary data.</text>
</comment>
<name>A0AAD7V9L9_9FUNG</name>
<dbReference type="AlphaFoldDB" id="A0AAD7V9L9"/>
<keyword evidence="2" id="KW-1185">Reference proteome</keyword>
<organism evidence="1 2">
    <name type="scientific">Lichtheimia ornata</name>
    <dbReference type="NCBI Taxonomy" id="688661"/>
    <lineage>
        <taxon>Eukaryota</taxon>
        <taxon>Fungi</taxon>
        <taxon>Fungi incertae sedis</taxon>
        <taxon>Mucoromycota</taxon>
        <taxon>Mucoromycotina</taxon>
        <taxon>Mucoromycetes</taxon>
        <taxon>Mucorales</taxon>
        <taxon>Lichtheimiaceae</taxon>
        <taxon>Lichtheimia</taxon>
    </lineage>
</organism>
<proteinExistence type="predicted"/>
<dbReference type="RefSeq" id="XP_058346412.1">
    <property type="nucleotide sequence ID" value="XM_058482845.1"/>
</dbReference>